<reference evidence="9 10" key="1">
    <citation type="submission" date="2020-08" db="EMBL/GenBank/DDBJ databases">
        <title>Genomic Encyclopedia of Type Strains, Phase IV (KMG-IV): sequencing the most valuable type-strain genomes for metagenomic binning, comparative biology and taxonomic classification.</title>
        <authorList>
            <person name="Goeker M."/>
        </authorList>
    </citation>
    <scope>NUCLEOTIDE SEQUENCE [LARGE SCALE GENOMIC DNA]</scope>
    <source>
        <strain evidence="9 10">DSM 101730</strain>
    </source>
</reference>
<keyword evidence="3 6" id="KW-0479">Metal-binding</keyword>
<dbReference type="GO" id="GO:0046872">
    <property type="term" value="F:metal ion binding"/>
    <property type="evidence" value="ECO:0007669"/>
    <property type="project" value="UniProtKB-KW"/>
</dbReference>
<keyword evidence="5 6" id="KW-0408">Iron</keyword>
<evidence type="ECO:0000256" key="6">
    <source>
        <dbReference type="PROSITE-ProRule" id="PRU00433"/>
    </source>
</evidence>
<dbReference type="RefSeq" id="WP_184151880.1">
    <property type="nucleotide sequence ID" value="NZ_JACHFM010000003.1"/>
</dbReference>
<feature type="signal peptide" evidence="7">
    <location>
        <begin position="1"/>
        <end position="21"/>
    </location>
</feature>
<dbReference type="InterPro" id="IPR009056">
    <property type="entry name" value="Cyt_c-like_dom"/>
</dbReference>
<dbReference type="InterPro" id="IPR036909">
    <property type="entry name" value="Cyt_c-like_dom_sf"/>
</dbReference>
<evidence type="ECO:0000256" key="1">
    <source>
        <dbReference type="ARBA" id="ARBA00022448"/>
    </source>
</evidence>
<evidence type="ECO:0000256" key="5">
    <source>
        <dbReference type="ARBA" id="ARBA00023004"/>
    </source>
</evidence>
<evidence type="ECO:0000256" key="2">
    <source>
        <dbReference type="ARBA" id="ARBA00022617"/>
    </source>
</evidence>
<sequence>MLNRTLLAIAFAGLSTMPAMAQDDLVAAGEKVFKKCAACHAVGEGAKDRVGPSLNEIFGRTAGGEEGFKYSPAMTKAGEGGLVWNAETLDAYLADPKSDIPGNKMAFPGLKKEDDRKAVIAYIESKCCS</sequence>
<dbReference type="SUPFAM" id="SSF46626">
    <property type="entry name" value="Cytochrome c"/>
    <property type="match status" value="1"/>
</dbReference>
<keyword evidence="4" id="KW-0249">Electron transport</keyword>
<dbReference type="Pfam" id="PF00034">
    <property type="entry name" value="Cytochrom_C"/>
    <property type="match status" value="1"/>
</dbReference>
<evidence type="ECO:0000259" key="8">
    <source>
        <dbReference type="PROSITE" id="PS51007"/>
    </source>
</evidence>
<comment type="caution">
    <text evidence="9">The sequence shown here is derived from an EMBL/GenBank/DDBJ whole genome shotgun (WGS) entry which is preliminary data.</text>
</comment>
<evidence type="ECO:0000313" key="10">
    <source>
        <dbReference type="Proteomes" id="UP000549457"/>
    </source>
</evidence>
<protein>
    <submittedName>
        <fullName evidence="9">Cytochrome c</fullName>
    </submittedName>
</protein>
<feature type="chain" id="PRO_5032369565" evidence="7">
    <location>
        <begin position="22"/>
        <end position="129"/>
    </location>
</feature>
<dbReference type="PANTHER" id="PTHR11961">
    <property type="entry name" value="CYTOCHROME C"/>
    <property type="match status" value="1"/>
</dbReference>
<keyword evidence="7" id="KW-0732">Signal</keyword>
<dbReference type="Gene3D" id="1.10.760.10">
    <property type="entry name" value="Cytochrome c-like domain"/>
    <property type="match status" value="1"/>
</dbReference>
<name>A0A840SQE6_9RHOB</name>
<keyword evidence="10" id="KW-1185">Reference proteome</keyword>
<proteinExistence type="predicted"/>
<dbReference type="InterPro" id="IPR002327">
    <property type="entry name" value="Cyt_c_1A/1B"/>
</dbReference>
<evidence type="ECO:0000256" key="7">
    <source>
        <dbReference type="SAM" id="SignalP"/>
    </source>
</evidence>
<feature type="domain" description="Cytochrome c" evidence="8">
    <location>
        <begin position="24"/>
        <end position="127"/>
    </location>
</feature>
<keyword evidence="1" id="KW-0813">Transport</keyword>
<dbReference type="GO" id="GO:0009055">
    <property type="term" value="F:electron transfer activity"/>
    <property type="evidence" value="ECO:0007669"/>
    <property type="project" value="InterPro"/>
</dbReference>
<evidence type="ECO:0000313" key="9">
    <source>
        <dbReference type="EMBL" id="MBB5223304.1"/>
    </source>
</evidence>
<keyword evidence="2 6" id="KW-0349">Heme</keyword>
<evidence type="ECO:0000256" key="3">
    <source>
        <dbReference type="ARBA" id="ARBA00022723"/>
    </source>
</evidence>
<dbReference type="Proteomes" id="UP000549457">
    <property type="component" value="Unassembled WGS sequence"/>
</dbReference>
<dbReference type="GO" id="GO:0020037">
    <property type="term" value="F:heme binding"/>
    <property type="evidence" value="ECO:0007669"/>
    <property type="project" value="InterPro"/>
</dbReference>
<dbReference type="PROSITE" id="PS51007">
    <property type="entry name" value="CYTC"/>
    <property type="match status" value="1"/>
</dbReference>
<dbReference type="EMBL" id="JACHFM010000003">
    <property type="protein sequence ID" value="MBB5223304.1"/>
    <property type="molecule type" value="Genomic_DNA"/>
</dbReference>
<accession>A0A840SQE6</accession>
<gene>
    <name evidence="9" type="ORF">HNP73_003251</name>
</gene>
<organism evidence="9 10">
    <name type="scientific">Amaricoccus macauensis</name>
    <dbReference type="NCBI Taxonomy" id="57001"/>
    <lineage>
        <taxon>Bacteria</taxon>
        <taxon>Pseudomonadati</taxon>
        <taxon>Pseudomonadota</taxon>
        <taxon>Alphaproteobacteria</taxon>
        <taxon>Rhodobacterales</taxon>
        <taxon>Paracoccaceae</taxon>
        <taxon>Amaricoccus</taxon>
    </lineage>
</organism>
<dbReference type="PRINTS" id="PR00604">
    <property type="entry name" value="CYTCHRMECIAB"/>
</dbReference>
<evidence type="ECO:0000256" key="4">
    <source>
        <dbReference type="ARBA" id="ARBA00022982"/>
    </source>
</evidence>
<dbReference type="AlphaFoldDB" id="A0A840SQE6"/>